<dbReference type="CTD" id="334496"/>
<dbReference type="OrthoDB" id="2588702at2759"/>
<keyword evidence="2 3" id="KW-0694">RNA-binding</keyword>
<dbReference type="SMART" id="SM00360">
    <property type="entry name" value="RRM"/>
    <property type="match status" value="5"/>
</dbReference>
<dbReference type="OMA" id="AEMQNML"/>
<dbReference type="SUPFAM" id="SSF54928">
    <property type="entry name" value="RNA-binding domain, RBD"/>
    <property type="match status" value="4"/>
</dbReference>
<dbReference type="AlphaFoldDB" id="A0A3Q2YFC1"/>
<dbReference type="GeneTree" id="ENSGT00940000158322"/>
<dbReference type="InterPro" id="IPR035979">
    <property type="entry name" value="RBD_domain_sf"/>
</dbReference>
<dbReference type="Gene3D" id="3.30.70.330">
    <property type="match status" value="5"/>
</dbReference>
<evidence type="ECO:0000313" key="6">
    <source>
        <dbReference type="Ensembl" id="ENSHCOP00000012007.1"/>
    </source>
</evidence>
<accession>A0A3Q2YFC1</accession>
<dbReference type="PROSITE" id="PS50102">
    <property type="entry name" value="RRM"/>
    <property type="match status" value="2"/>
</dbReference>
<dbReference type="InterPro" id="IPR050666">
    <property type="entry name" value="ESRP"/>
</dbReference>
<dbReference type="STRING" id="109280.ENSHCOP00000012007"/>
<feature type="domain" description="RRM" evidence="5">
    <location>
        <begin position="140"/>
        <end position="215"/>
    </location>
</feature>
<evidence type="ECO:0000256" key="3">
    <source>
        <dbReference type="PROSITE-ProRule" id="PRU00176"/>
    </source>
</evidence>
<dbReference type="GeneID" id="109518033"/>
<evidence type="ECO:0000313" key="7">
    <source>
        <dbReference type="Proteomes" id="UP000264820"/>
    </source>
</evidence>
<keyword evidence="1" id="KW-0677">Repeat</keyword>
<feature type="compositionally biased region" description="Basic and acidic residues" evidence="4">
    <location>
        <begin position="93"/>
        <end position="115"/>
    </location>
</feature>
<dbReference type="Pfam" id="PF00076">
    <property type="entry name" value="RRM_1"/>
    <property type="match status" value="3"/>
</dbReference>
<evidence type="ECO:0000256" key="1">
    <source>
        <dbReference type="ARBA" id="ARBA00022737"/>
    </source>
</evidence>
<reference evidence="6" key="2">
    <citation type="submission" date="2025-09" db="UniProtKB">
        <authorList>
            <consortium name="Ensembl"/>
        </authorList>
    </citation>
    <scope>IDENTIFICATION</scope>
</reference>
<organism evidence="6 7">
    <name type="scientific">Hippocampus comes</name>
    <name type="common">Tiger tail seahorse</name>
    <dbReference type="NCBI Taxonomy" id="109280"/>
    <lineage>
        <taxon>Eukaryota</taxon>
        <taxon>Metazoa</taxon>
        <taxon>Chordata</taxon>
        <taxon>Craniata</taxon>
        <taxon>Vertebrata</taxon>
        <taxon>Euteleostomi</taxon>
        <taxon>Actinopterygii</taxon>
        <taxon>Neopterygii</taxon>
        <taxon>Teleostei</taxon>
        <taxon>Neoteleostei</taxon>
        <taxon>Acanthomorphata</taxon>
        <taxon>Syngnathiaria</taxon>
        <taxon>Syngnathiformes</taxon>
        <taxon>Syngnathoidei</taxon>
        <taxon>Syngnathidae</taxon>
        <taxon>Hippocampus</taxon>
    </lineage>
</organism>
<reference evidence="6" key="1">
    <citation type="submission" date="2025-08" db="UniProtKB">
        <authorList>
            <consortium name="Ensembl"/>
        </authorList>
    </citation>
    <scope>IDENTIFICATION</scope>
</reference>
<protein>
    <submittedName>
        <fullName evidence="6">RNA binding motif protein 12Bb</fullName>
    </submittedName>
</protein>
<proteinExistence type="predicted"/>
<dbReference type="InterPro" id="IPR000504">
    <property type="entry name" value="RRM_dom"/>
</dbReference>
<sequence>MAVVIRLQGLRITAGSQDIRKFFTGLKIPDGGVHIIGGEQEEAFIIFASDEDARRAMTRSGGQIRGGAVTLLLSSKAEMQSVFEQSAINAEMEQKRNVEDDTRHARRSVEADTNKRSASRADISPPPRQKRSSNSNEDSPCVFLKGLPFSVSEREISEFFSGLRIVDLVLLKNATGKNNGMGLVRFSNAAEVSEALKRDRGYIGSRYVEICPTSEYDWHRSTARQSMRANPGGAQFERRGSPSHGQKNFQYHMRSQSPVGHRGSSSSEEYCVMVENLSFAVETEDMKRLFHHARLDDDQILFINFDDRKSRSAFVLFKTLREYREASEQETKPFFNRLIHIRPISREKMIAIFESQKMEVGPSGNSRRNNERLPFNTMDHSDPEKCLLVQNLPSDVRKAEVLDIFGMNLSEDDVHLLRDNTGAGTGRALVLFHSESTAMRALSLDGQRFLGAKISLKYITRAQMRELIAGPPRRFTEYQGSGDGEYSDFRSPHPGNMPMNTGYKSYGDSFDRGNGARSGGGPPRQDFTEPTCVKLINLPFQIKVEEIYDFCHGYRIIPGSISLQYDRGGAFKGTATVVFETRQEAVIAVEELSGRPIGARKIQLLLL</sequence>
<dbReference type="KEGG" id="hcq:109518033"/>
<dbReference type="RefSeq" id="XP_019729190.1">
    <property type="nucleotide sequence ID" value="XM_019873631.1"/>
</dbReference>
<dbReference type="Proteomes" id="UP000264820">
    <property type="component" value="Unplaced"/>
</dbReference>
<name>A0A3Q2YFC1_HIPCM</name>
<feature type="domain" description="RRM" evidence="5">
    <location>
        <begin position="385"/>
        <end position="461"/>
    </location>
</feature>
<feature type="region of interest" description="Disordered" evidence="4">
    <location>
        <begin position="93"/>
        <end position="138"/>
    </location>
</feature>
<evidence type="ECO:0000259" key="5">
    <source>
        <dbReference type="PROSITE" id="PS50102"/>
    </source>
</evidence>
<dbReference type="PANTHER" id="PTHR13976">
    <property type="entry name" value="HETEROGENEOUS NUCLEAR RIBONUCLEOPROTEIN-RELATED"/>
    <property type="match status" value="1"/>
</dbReference>
<dbReference type="InterPro" id="IPR012677">
    <property type="entry name" value="Nucleotide-bd_a/b_plait_sf"/>
</dbReference>
<keyword evidence="7" id="KW-1185">Reference proteome</keyword>
<dbReference type="GO" id="GO:0003723">
    <property type="term" value="F:RNA binding"/>
    <property type="evidence" value="ECO:0007669"/>
    <property type="project" value="UniProtKB-UniRule"/>
</dbReference>
<evidence type="ECO:0000256" key="2">
    <source>
        <dbReference type="ARBA" id="ARBA00022884"/>
    </source>
</evidence>
<feature type="region of interest" description="Disordered" evidence="4">
    <location>
        <begin position="228"/>
        <end position="249"/>
    </location>
</feature>
<evidence type="ECO:0000256" key="4">
    <source>
        <dbReference type="SAM" id="MobiDB-lite"/>
    </source>
</evidence>
<dbReference type="Ensembl" id="ENSHCOT00000018916.1">
    <property type="protein sequence ID" value="ENSHCOP00000012007.1"/>
    <property type="gene ID" value="ENSHCOG00000014952.1"/>
</dbReference>
<feature type="region of interest" description="Disordered" evidence="4">
    <location>
        <begin position="479"/>
        <end position="526"/>
    </location>
</feature>